<accession>A0A9R0E709</accession>
<dbReference type="SUPFAM" id="SSF57903">
    <property type="entry name" value="FYVE/PHD zinc finger"/>
    <property type="match status" value="1"/>
</dbReference>
<dbReference type="InterPro" id="IPR011011">
    <property type="entry name" value="Znf_FYVE_PHD"/>
</dbReference>
<keyword evidence="3" id="KW-1185">Reference proteome</keyword>
<evidence type="ECO:0000313" key="4">
    <source>
        <dbReference type="RefSeq" id="XP_050560456.1"/>
    </source>
</evidence>
<dbReference type="AlphaFoldDB" id="A0A9R0E709"/>
<dbReference type="Pfam" id="PF25298">
    <property type="entry name" value="Baculo_FP_2nd"/>
    <property type="match status" value="1"/>
</dbReference>
<keyword evidence="1" id="KW-0175">Coiled coil</keyword>
<evidence type="ECO:0000313" key="3">
    <source>
        <dbReference type="Proteomes" id="UP000829999"/>
    </source>
</evidence>
<dbReference type="Gene3D" id="1.10.287.1490">
    <property type="match status" value="1"/>
</dbReference>
<dbReference type="SUPFAM" id="SSF57997">
    <property type="entry name" value="Tropomyosin"/>
    <property type="match status" value="1"/>
</dbReference>
<protein>
    <submittedName>
        <fullName evidence="4">Uncharacterized protein LOC126912431</fullName>
    </submittedName>
</protein>
<proteinExistence type="predicted"/>
<dbReference type="InterPro" id="IPR057251">
    <property type="entry name" value="FP_C"/>
</dbReference>
<dbReference type="OrthoDB" id="5989141at2759"/>
<sequence length="326" mass="37137">MFVCHRCDIEARDGVQCTLCLNWYDFPCAGITEAGYRKLGDRKATWKCSACKTGLASPLNPPTSKPTAGKVTQVDLDNIFQELKKLTDQVSALPQLVENVRSIQIDISELKTLKDEMPDFKKSLDHVHATVDELTDKLTDVEQEIQSLQKTKEDITRLQQRLEKIETTLHENDQRLRLNNVEIKGVPVTSSENLFTIVSKICTKVNCEVRQEQINYIARVPQRNSKDNKNIIMSLHNRYLRDDFIAAAKKCKNLTITDIGLNGSGNIYVNDHLTFENKQLLNKAKLLAKEKNFSYIWVKNCKILVKKNTTSPTLVIKSESDLKRIS</sequence>
<feature type="coiled-coil region" evidence="1">
    <location>
        <begin position="124"/>
        <end position="175"/>
    </location>
</feature>
<dbReference type="GeneID" id="126912431"/>
<evidence type="ECO:0000256" key="1">
    <source>
        <dbReference type="SAM" id="Coils"/>
    </source>
</evidence>
<dbReference type="Proteomes" id="UP000829999">
    <property type="component" value="Chromosome 25"/>
</dbReference>
<gene>
    <name evidence="4" type="primary">LOC126912431</name>
</gene>
<dbReference type="Gene3D" id="3.30.40.10">
    <property type="entry name" value="Zinc/RING finger domain, C3HC4 (zinc finger)"/>
    <property type="match status" value="1"/>
</dbReference>
<reference evidence="4" key="1">
    <citation type="submission" date="2025-08" db="UniProtKB">
        <authorList>
            <consortium name="RefSeq"/>
        </authorList>
    </citation>
    <scope>IDENTIFICATION</scope>
    <source>
        <tissue evidence="4">Whole larval tissue</tissue>
    </source>
</reference>
<evidence type="ECO:0000259" key="2">
    <source>
        <dbReference type="Pfam" id="PF25298"/>
    </source>
</evidence>
<organism evidence="3 4">
    <name type="scientific">Spodoptera frugiperda</name>
    <name type="common">Fall armyworm</name>
    <dbReference type="NCBI Taxonomy" id="7108"/>
    <lineage>
        <taxon>Eukaryota</taxon>
        <taxon>Metazoa</taxon>
        <taxon>Ecdysozoa</taxon>
        <taxon>Arthropoda</taxon>
        <taxon>Hexapoda</taxon>
        <taxon>Insecta</taxon>
        <taxon>Pterygota</taxon>
        <taxon>Neoptera</taxon>
        <taxon>Endopterygota</taxon>
        <taxon>Lepidoptera</taxon>
        <taxon>Glossata</taxon>
        <taxon>Ditrysia</taxon>
        <taxon>Noctuoidea</taxon>
        <taxon>Noctuidae</taxon>
        <taxon>Amphipyrinae</taxon>
        <taxon>Spodoptera</taxon>
    </lineage>
</organism>
<feature type="domain" description="FP protein C-terminal" evidence="2">
    <location>
        <begin position="274"/>
        <end position="325"/>
    </location>
</feature>
<dbReference type="RefSeq" id="XP_050560456.1">
    <property type="nucleotide sequence ID" value="XM_050704499.1"/>
</dbReference>
<dbReference type="InterPro" id="IPR013083">
    <property type="entry name" value="Znf_RING/FYVE/PHD"/>
</dbReference>
<name>A0A9R0E709_SPOFR</name>